<dbReference type="PaxDb" id="2850-Phatr34303"/>
<gene>
    <name evidence="3" type="ORF">PHATRDRAFT_34303</name>
</gene>
<dbReference type="AlphaFoldDB" id="B7FVN2"/>
<dbReference type="Pfam" id="PF08242">
    <property type="entry name" value="Methyltransf_12"/>
    <property type="match status" value="1"/>
</dbReference>
<name>B7FVN2_PHATC</name>
<dbReference type="EMBL" id="CM000608">
    <property type="protein sequence ID" value="EEC49433.1"/>
    <property type="molecule type" value="Genomic_DNA"/>
</dbReference>
<dbReference type="SUPFAM" id="SSF53335">
    <property type="entry name" value="S-adenosyl-L-methionine-dependent methyltransferases"/>
    <property type="match status" value="1"/>
</dbReference>
<dbReference type="OrthoDB" id="66144at2759"/>
<dbReference type="InParanoid" id="B7FVN2"/>
<proteinExistence type="predicted"/>
<dbReference type="InterPro" id="IPR013217">
    <property type="entry name" value="Methyltransf_12"/>
</dbReference>
<dbReference type="KEGG" id="pti:PHATRDRAFT_34303"/>
<dbReference type="eggNOG" id="ENOG502QZAE">
    <property type="taxonomic scope" value="Eukaryota"/>
</dbReference>
<protein>
    <recommendedName>
        <fullName evidence="2">Methyltransferase type 12 domain-containing protein</fullName>
    </recommendedName>
</protein>
<dbReference type="HOGENOM" id="CLU_1104558_0_0_1"/>
<dbReference type="GeneID" id="7199749"/>
<dbReference type="GO" id="GO:0016740">
    <property type="term" value="F:transferase activity"/>
    <property type="evidence" value="ECO:0007669"/>
    <property type="project" value="UniProtKB-KW"/>
</dbReference>
<dbReference type="Proteomes" id="UP000000759">
    <property type="component" value="Chromosome 5"/>
</dbReference>
<reference evidence="3 4" key="1">
    <citation type="journal article" date="2008" name="Nature">
        <title>The Phaeodactylum genome reveals the evolutionary history of diatom genomes.</title>
        <authorList>
            <person name="Bowler C."/>
            <person name="Allen A.E."/>
            <person name="Badger J.H."/>
            <person name="Grimwood J."/>
            <person name="Jabbari K."/>
            <person name="Kuo A."/>
            <person name="Maheswari U."/>
            <person name="Martens C."/>
            <person name="Maumus F."/>
            <person name="Otillar R.P."/>
            <person name="Rayko E."/>
            <person name="Salamov A."/>
            <person name="Vandepoele K."/>
            <person name="Beszteri B."/>
            <person name="Gruber A."/>
            <person name="Heijde M."/>
            <person name="Katinka M."/>
            <person name="Mock T."/>
            <person name="Valentin K."/>
            <person name="Verret F."/>
            <person name="Berges J.A."/>
            <person name="Brownlee C."/>
            <person name="Cadoret J.P."/>
            <person name="Chiovitti A."/>
            <person name="Choi C.J."/>
            <person name="Coesel S."/>
            <person name="De Martino A."/>
            <person name="Detter J.C."/>
            <person name="Durkin C."/>
            <person name="Falciatore A."/>
            <person name="Fournet J."/>
            <person name="Haruta M."/>
            <person name="Huysman M.J."/>
            <person name="Jenkins B.D."/>
            <person name="Jiroutova K."/>
            <person name="Jorgensen R.E."/>
            <person name="Joubert Y."/>
            <person name="Kaplan A."/>
            <person name="Kroger N."/>
            <person name="Kroth P.G."/>
            <person name="La Roche J."/>
            <person name="Lindquist E."/>
            <person name="Lommer M."/>
            <person name="Martin-Jezequel V."/>
            <person name="Lopez P.J."/>
            <person name="Lucas S."/>
            <person name="Mangogna M."/>
            <person name="McGinnis K."/>
            <person name="Medlin L.K."/>
            <person name="Montsant A."/>
            <person name="Oudot-Le Secq M.P."/>
            <person name="Napoli C."/>
            <person name="Obornik M."/>
            <person name="Parker M.S."/>
            <person name="Petit J.L."/>
            <person name="Porcel B.M."/>
            <person name="Poulsen N."/>
            <person name="Robison M."/>
            <person name="Rychlewski L."/>
            <person name="Rynearson T.A."/>
            <person name="Schmutz J."/>
            <person name="Shapiro H."/>
            <person name="Siaut M."/>
            <person name="Stanley M."/>
            <person name="Sussman M.R."/>
            <person name="Taylor A.R."/>
            <person name="Vardi A."/>
            <person name="von Dassow P."/>
            <person name="Vyverman W."/>
            <person name="Willis A."/>
            <person name="Wyrwicz L.S."/>
            <person name="Rokhsar D.S."/>
            <person name="Weissenbach J."/>
            <person name="Armbrust E.V."/>
            <person name="Green B.R."/>
            <person name="Van de Peer Y."/>
            <person name="Grigoriev I.V."/>
        </authorList>
    </citation>
    <scope>NUCLEOTIDE SEQUENCE [LARGE SCALE GENOMIC DNA]</scope>
    <source>
        <strain evidence="3 4">CCAP 1055/1</strain>
    </source>
</reference>
<dbReference type="InterPro" id="IPR029063">
    <property type="entry name" value="SAM-dependent_MTases_sf"/>
</dbReference>
<evidence type="ECO:0000259" key="2">
    <source>
        <dbReference type="Pfam" id="PF08242"/>
    </source>
</evidence>
<dbReference type="STRING" id="556484.B7FVN2"/>
<dbReference type="Gene3D" id="3.40.50.150">
    <property type="entry name" value="Vaccinia Virus protein VP39"/>
    <property type="match status" value="1"/>
</dbReference>
<evidence type="ECO:0000313" key="3">
    <source>
        <dbReference type="EMBL" id="EEC49433.1"/>
    </source>
</evidence>
<organism evidence="3 4">
    <name type="scientific">Phaeodactylum tricornutum (strain CCAP 1055/1)</name>
    <dbReference type="NCBI Taxonomy" id="556484"/>
    <lineage>
        <taxon>Eukaryota</taxon>
        <taxon>Sar</taxon>
        <taxon>Stramenopiles</taxon>
        <taxon>Ochrophyta</taxon>
        <taxon>Bacillariophyta</taxon>
        <taxon>Bacillariophyceae</taxon>
        <taxon>Bacillariophycidae</taxon>
        <taxon>Naviculales</taxon>
        <taxon>Phaeodactylaceae</taxon>
        <taxon>Phaeodactylum</taxon>
    </lineage>
</organism>
<sequence>MPNTLKSVSTSLRLRREARLCVDNTISLMAFVPGNRGLFSDQQLTPQEKVNQEWDGMAGEWDDLAKEYASGFYNLIWNKTGIDPSKKPIVVDFGCGTGLLAHKMSLDCTKIVALDASAKMIDILQDKVRDFELQNVEAECVMLANIKNEARGKKTRFEGLAETVDLIVASSVFTFVPEGDIEATMHELGKMLKVGGILCHSDWPKTAARHPNAMSEEKARQLHKMARLETQSTEICVFAGSEVFVGIAKKSQ</sequence>
<keyword evidence="4" id="KW-1185">Reference proteome</keyword>
<dbReference type="OMA" id="CVMLANI"/>
<dbReference type="CDD" id="cd02440">
    <property type="entry name" value="AdoMet_MTases"/>
    <property type="match status" value="1"/>
</dbReference>
<dbReference type="RefSeq" id="XP_002178735.1">
    <property type="nucleotide sequence ID" value="XM_002178699.1"/>
</dbReference>
<evidence type="ECO:0000256" key="1">
    <source>
        <dbReference type="ARBA" id="ARBA00022679"/>
    </source>
</evidence>
<reference evidence="4" key="2">
    <citation type="submission" date="2008-08" db="EMBL/GenBank/DDBJ databases">
        <authorList>
            <consortium name="Diatom Consortium"/>
            <person name="Grigoriev I."/>
            <person name="Grimwood J."/>
            <person name="Kuo A."/>
            <person name="Otillar R.P."/>
            <person name="Salamov A."/>
            <person name="Detter J.C."/>
            <person name="Lindquist E."/>
            <person name="Shapiro H."/>
            <person name="Lucas S."/>
            <person name="Glavina del Rio T."/>
            <person name="Pitluck S."/>
            <person name="Rokhsar D."/>
            <person name="Bowler C."/>
        </authorList>
    </citation>
    <scope>GENOME REANNOTATION</scope>
    <source>
        <strain evidence="4">CCAP 1055/1</strain>
    </source>
</reference>
<accession>B7FVN2</accession>
<dbReference type="PANTHER" id="PTHR43861">
    <property type="entry name" value="TRANS-ACONITATE 2-METHYLTRANSFERASE-RELATED"/>
    <property type="match status" value="1"/>
</dbReference>
<feature type="domain" description="Methyltransferase type 12" evidence="2">
    <location>
        <begin position="91"/>
        <end position="198"/>
    </location>
</feature>
<evidence type="ECO:0000313" key="4">
    <source>
        <dbReference type="Proteomes" id="UP000000759"/>
    </source>
</evidence>
<keyword evidence="1" id="KW-0808">Transferase</keyword>
<dbReference type="PANTHER" id="PTHR43861:SF3">
    <property type="entry name" value="PUTATIVE (AFU_ORTHOLOGUE AFUA_2G14390)-RELATED"/>
    <property type="match status" value="1"/>
</dbReference>